<sequence length="325" mass="33594">MSTMSTMASTAMRVAHATSTAAPTAGTKACRQVGAALRSPAQRPFAAPRVARLTVRASSADFSESSESTPIEVVESVQPVESAPMPPAKIVVLGGNGFVGSEVCKEALQQGMTVVSINRSGPPSINEPWVDRVDWVNADVFDESSWSYTLPGAAAVISCIGGFATTAADMERICGDATIAGVGAAVAAGVPRFVFVSVHDYNIPDFLKDQSGYFSGKKRAEDAVLLQFPEGGAVLRPGFIYGSRLVPQLGVTVPLNLVGEPVQKILSLADQSPLGALAEALKPLPASDVLLAPPVSVESVAATALKCISDPSMVGVIDIEAIQTA</sequence>
<dbReference type="AlphaFoldDB" id="A0A7S0MZM9"/>
<dbReference type="FunFam" id="3.40.50.720:FF:000349">
    <property type="entry name" value="Uncharacterized protein At1g32220, chloroplastic"/>
    <property type="match status" value="1"/>
</dbReference>
<dbReference type="InterPro" id="IPR036291">
    <property type="entry name" value="NAD(P)-bd_dom_sf"/>
</dbReference>
<evidence type="ECO:0000259" key="1">
    <source>
        <dbReference type="Pfam" id="PF13460"/>
    </source>
</evidence>
<dbReference type="InterPro" id="IPR016040">
    <property type="entry name" value="NAD(P)-bd_dom"/>
</dbReference>
<evidence type="ECO:0000313" key="2">
    <source>
        <dbReference type="EMBL" id="CAD8655937.1"/>
    </source>
</evidence>
<gene>
    <name evidence="2" type="ORF">POBO1169_LOCUS4185</name>
</gene>
<organism evidence="2">
    <name type="scientific">Pyramimonas obovata</name>
    <dbReference type="NCBI Taxonomy" id="1411642"/>
    <lineage>
        <taxon>Eukaryota</taxon>
        <taxon>Viridiplantae</taxon>
        <taxon>Chlorophyta</taxon>
        <taxon>Pyramimonadophyceae</taxon>
        <taxon>Pyramimonadales</taxon>
        <taxon>Pyramimonadaceae</taxon>
        <taxon>Pyramimonas</taxon>
        <taxon>Pyramimonas incertae sedis</taxon>
    </lineage>
</organism>
<feature type="domain" description="NAD(P)-binding" evidence="1">
    <location>
        <begin position="94"/>
        <end position="223"/>
    </location>
</feature>
<dbReference type="Gene3D" id="3.40.50.720">
    <property type="entry name" value="NAD(P)-binding Rossmann-like Domain"/>
    <property type="match status" value="1"/>
</dbReference>
<dbReference type="Pfam" id="PF13460">
    <property type="entry name" value="NAD_binding_10"/>
    <property type="match status" value="1"/>
</dbReference>
<protein>
    <recommendedName>
        <fullName evidence="1">NAD(P)-binding domain-containing protein</fullName>
    </recommendedName>
</protein>
<accession>A0A7S0MZM9</accession>
<dbReference type="GO" id="GO:0044877">
    <property type="term" value="F:protein-containing complex binding"/>
    <property type="evidence" value="ECO:0007669"/>
    <property type="project" value="TreeGrafter"/>
</dbReference>
<dbReference type="PANTHER" id="PTHR12126">
    <property type="entry name" value="NADH-UBIQUINONE OXIDOREDUCTASE 39 KDA SUBUNIT-RELATED"/>
    <property type="match status" value="1"/>
</dbReference>
<dbReference type="SUPFAM" id="SSF51735">
    <property type="entry name" value="NAD(P)-binding Rossmann-fold domains"/>
    <property type="match status" value="1"/>
</dbReference>
<name>A0A7S0MZM9_9CHLO</name>
<dbReference type="InterPro" id="IPR051207">
    <property type="entry name" value="ComplexI_NDUFA9_subunit"/>
</dbReference>
<dbReference type="GO" id="GO:0005739">
    <property type="term" value="C:mitochondrion"/>
    <property type="evidence" value="ECO:0007669"/>
    <property type="project" value="TreeGrafter"/>
</dbReference>
<reference evidence="2" key="1">
    <citation type="submission" date="2021-01" db="EMBL/GenBank/DDBJ databases">
        <authorList>
            <person name="Corre E."/>
            <person name="Pelletier E."/>
            <person name="Niang G."/>
            <person name="Scheremetjew M."/>
            <person name="Finn R."/>
            <person name="Kale V."/>
            <person name="Holt S."/>
            <person name="Cochrane G."/>
            <person name="Meng A."/>
            <person name="Brown T."/>
            <person name="Cohen L."/>
        </authorList>
    </citation>
    <scope>NUCLEOTIDE SEQUENCE</scope>
    <source>
        <strain evidence="2">CCMP722</strain>
    </source>
</reference>
<dbReference type="EMBL" id="HBFA01008040">
    <property type="protein sequence ID" value="CAD8655937.1"/>
    <property type="molecule type" value="Transcribed_RNA"/>
</dbReference>
<proteinExistence type="predicted"/>
<dbReference type="PANTHER" id="PTHR12126:SF5">
    <property type="entry name" value="OS04G0403500 PROTEIN"/>
    <property type="match status" value="1"/>
</dbReference>